<keyword evidence="1" id="KW-0812">Transmembrane</keyword>
<dbReference type="EMBL" id="AP014879">
    <property type="protein sequence ID" value="BAV32771.1"/>
    <property type="molecule type" value="Genomic_DNA"/>
</dbReference>
<organism evidence="2 3">
    <name type="scientific">Sulfuricaulis limicola</name>
    <dbReference type="NCBI Taxonomy" id="1620215"/>
    <lineage>
        <taxon>Bacteria</taxon>
        <taxon>Pseudomonadati</taxon>
        <taxon>Pseudomonadota</taxon>
        <taxon>Gammaproteobacteria</taxon>
        <taxon>Acidiferrobacterales</taxon>
        <taxon>Acidiferrobacteraceae</taxon>
        <taxon>Sulfuricaulis</taxon>
    </lineage>
</organism>
<feature type="transmembrane region" description="Helical" evidence="1">
    <location>
        <begin position="89"/>
        <end position="111"/>
    </location>
</feature>
<feature type="transmembrane region" description="Helical" evidence="1">
    <location>
        <begin position="35"/>
        <end position="55"/>
    </location>
</feature>
<dbReference type="Proteomes" id="UP000243180">
    <property type="component" value="Chromosome"/>
</dbReference>
<dbReference type="AlphaFoldDB" id="A0A1B4XD96"/>
<keyword evidence="1" id="KW-1133">Transmembrane helix</keyword>
<feature type="transmembrane region" description="Helical" evidence="1">
    <location>
        <begin position="60"/>
        <end position="77"/>
    </location>
</feature>
<feature type="transmembrane region" description="Helical" evidence="1">
    <location>
        <begin position="7"/>
        <end position="29"/>
    </location>
</feature>
<gene>
    <name evidence="2" type="ORF">SCL_0449</name>
</gene>
<proteinExistence type="predicted"/>
<protein>
    <submittedName>
        <fullName evidence="2">Uncharacterized protein</fullName>
    </submittedName>
</protein>
<keyword evidence="3" id="KW-1185">Reference proteome</keyword>
<dbReference type="OrthoDB" id="7029831at2"/>
<keyword evidence="1" id="KW-0472">Membrane</keyword>
<accession>A0A1B4XD96</accession>
<name>A0A1B4XD96_9GAMM</name>
<sequence length="119" mass="12970">MKKDAWFYLVAAASGVLTWVLVSVISGRVEAWDSGLYFSVGMPVVCIVALVLGFLEPRRAWRWGVVPLLAQFLWMLLTQGPGNLLPLGIVVFVVLSLPSIVAARIGAFVAVRRARSDEA</sequence>
<reference evidence="2 3" key="1">
    <citation type="submission" date="2015-05" db="EMBL/GenBank/DDBJ databases">
        <title>Complete genome sequence of a sulfur-oxidizing gammaproteobacterium strain HA5.</title>
        <authorList>
            <person name="Miura A."/>
            <person name="Kojima H."/>
            <person name="Fukui M."/>
        </authorList>
    </citation>
    <scope>NUCLEOTIDE SEQUENCE [LARGE SCALE GENOMIC DNA]</scope>
    <source>
        <strain evidence="2 3">HA5</strain>
    </source>
</reference>
<evidence type="ECO:0000313" key="2">
    <source>
        <dbReference type="EMBL" id="BAV32771.1"/>
    </source>
</evidence>
<dbReference type="RefSeq" id="WP_148664953.1">
    <property type="nucleotide sequence ID" value="NZ_AP014879.1"/>
</dbReference>
<evidence type="ECO:0000313" key="3">
    <source>
        <dbReference type="Proteomes" id="UP000243180"/>
    </source>
</evidence>
<dbReference type="InParanoid" id="A0A1B4XD96"/>
<evidence type="ECO:0000256" key="1">
    <source>
        <dbReference type="SAM" id="Phobius"/>
    </source>
</evidence>
<dbReference type="KEGG" id="slim:SCL_0449"/>